<gene>
    <name evidence="2" type="ORF">UY98_C0037G0005</name>
</gene>
<dbReference type="Proteomes" id="UP000034789">
    <property type="component" value="Unassembled WGS sequence"/>
</dbReference>
<protein>
    <submittedName>
        <fullName evidence="2">Uncharacterized protein</fullName>
    </submittedName>
</protein>
<organism evidence="2 3">
    <name type="scientific">Candidatus Kaiserbacteria bacterium GW2011_GWA2_58_9</name>
    <dbReference type="NCBI Taxonomy" id="1618672"/>
    <lineage>
        <taxon>Bacteria</taxon>
        <taxon>Candidatus Kaiseribacteriota</taxon>
    </lineage>
</organism>
<evidence type="ECO:0000256" key="1">
    <source>
        <dbReference type="SAM" id="MobiDB-lite"/>
    </source>
</evidence>
<proteinExistence type="predicted"/>
<feature type="region of interest" description="Disordered" evidence="1">
    <location>
        <begin position="89"/>
        <end position="115"/>
    </location>
</feature>
<name>A0A0G2BJ96_9BACT</name>
<dbReference type="AlphaFoldDB" id="A0A0G2BJ96"/>
<evidence type="ECO:0000313" key="3">
    <source>
        <dbReference type="Proteomes" id="UP000034789"/>
    </source>
</evidence>
<comment type="caution">
    <text evidence="2">The sequence shown here is derived from an EMBL/GenBank/DDBJ whole genome shotgun (WGS) entry which is preliminary data.</text>
</comment>
<sequence>MSSLLRKTRRVGGYALIAAAAAVVALLVGRGGGGHTITFGTPRAEADAPLVQRNDLCPGGQNGWYRAVYYMDYENISPPPETYEEWASRNLNGNCHEDSGDGGAADGGSDDDDGS</sequence>
<reference evidence="2 3" key="1">
    <citation type="journal article" date="2015" name="Nature">
        <title>rRNA introns, odd ribosomes, and small enigmatic genomes across a large radiation of phyla.</title>
        <authorList>
            <person name="Brown C.T."/>
            <person name="Hug L.A."/>
            <person name="Thomas B.C."/>
            <person name="Sharon I."/>
            <person name="Castelle C.J."/>
            <person name="Singh A."/>
            <person name="Wilkins M.J."/>
            <person name="Williams K.H."/>
            <person name="Banfield J.F."/>
        </authorList>
    </citation>
    <scope>NUCLEOTIDE SEQUENCE [LARGE SCALE GENOMIC DNA]</scope>
</reference>
<dbReference type="EMBL" id="LCSD01000037">
    <property type="protein sequence ID" value="KKW45834.1"/>
    <property type="molecule type" value="Genomic_DNA"/>
</dbReference>
<evidence type="ECO:0000313" key="2">
    <source>
        <dbReference type="EMBL" id="KKW45834.1"/>
    </source>
</evidence>
<accession>A0A0G2BJ96</accession>